<dbReference type="Proteomes" id="UP000179270">
    <property type="component" value="Unassembled WGS sequence"/>
</dbReference>
<gene>
    <name evidence="4" type="ORF">A3A74_07510</name>
</gene>
<reference evidence="4 5" key="1">
    <citation type="journal article" date="2016" name="Nat. Commun.">
        <title>Thousands of microbial genomes shed light on interconnected biogeochemical processes in an aquifer system.</title>
        <authorList>
            <person name="Anantharaman K."/>
            <person name="Brown C.T."/>
            <person name="Hug L.A."/>
            <person name="Sharon I."/>
            <person name="Castelle C.J."/>
            <person name="Probst A.J."/>
            <person name="Thomas B.C."/>
            <person name="Singh A."/>
            <person name="Wilkins M.J."/>
            <person name="Karaoz U."/>
            <person name="Brodie E.L."/>
            <person name="Williams K.H."/>
            <person name="Hubbard S.S."/>
            <person name="Banfield J.F."/>
        </authorList>
    </citation>
    <scope>NUCLEOTIDE SEQUENCE [LARGE SCALE GENOMIC DNA]</scope>
</reference>
<dbReference type="InterPro" id="IPR007159">
    <property type="entry name" value="SpoVT-AbrB_dom"/>
</dbReference>
<evidence type="ECO:0000259" key="3">
    <source>
        <dbReference type="PROSITE" id="PS51740"/>
    </source>
</evidence>
<evidence type="ECO:0000256" key="2">
    <source>
        <dbReference type="SAM" id="MobiDB-lite"/>
    </source>
</evidence>
<feature type="domain" description="SpoVT-AbrB" evidence="3">
    <location>
        <begin position="4"/>
        <end position="49"/>
    </location>
</feature>
<comment type="caution">
    <text evidence="4">The sequence shown here is derived from an EMBL/GenBank/DDBJ whole genome shotgun (WGS) entry which is preliminary data.</text>
</comment>
<accession>A0A1F7I7B3</accession>
<evidence type="ECO:0000313" key="5">
    <source>
        <dbReference type="Proteomes" id="UP000179270"/>
    </source>
</evidence>
<sequence length="100" mass="11738">MKIGIITRPNKKGQVVIPKKIRDELYITENTPLNLVLRDNGIYIYPIEKIIPKTNKDESFAEILIRTRGAWGKPSKEEVKREKQRHRLEILSSKKNKNAW</sequence>
<dbReference type="Pfam" id="PF04014">
    <property type="entry name" value="MazE_antitoxin"/>
    <property type="match status" value="1"/>
</dbReference>
<feature type="region of interest" description="Disordered" evidence="2">
    <location>
        <begin position="74"/>
        <end position="100"/>
    </location>
</feature>
<dbReference type="PROSITE" id="PS51740">
    <property type="entry name" value="SPOVT_ABRB"/>
    <property type="match status" value="1"/>
</dbReference>
<dbReference type="EMBL" id="MGAF01000054">
    <property type="protein sequence ID" value="OGK39251.1"/>
    <property type="molecule type" value="Genomic_DNA"/>
</dbReference>
<organism evidence="4 5">
    <name type="scientific">Candidatus Roizmanbacteria bacterium RIFCSPLOWO2_01_FULL_35_13</name>
    <dbReference type="NCBI Taxonomy" id="1802055"/>
    <lineage>
        <taxon>Bacteria</taxon>
        <taxon>Candidatus Roizmaniibacteriota</taxon>
    </lineage>
</organism>
<dbReference type="Gene3D" id="2.10.260.10">
    <property type="match status" value="1"/>
</dbReference>
<dbReference type="GO" id="GO:0003677">
    <property type="term" value="F:DNA binding"/>
    <property type="evidence" value="ECO:0007669"/>
    <property type="project" value="UniProtKB-UniRule"/>
</dbReference>
<dbReference type="SUPFAM" id="SSF89447">
    <property type="entry name" value="AbrB/MazE/MraZ-like"/>
    <property type="match status" value="1"/>
</dbReference>
<evidence type="ECO:0000256" key="1">
    <source>
        <dbReference type="PROSITE-ProRule" id="PRU01076"/>
    </source>
</evidence>
<dbReference type="STRING" id="1802055.A3A74_07510"/>
<proteinExistence type="predicted"/>
<dbReference type="SMART" id="SM00966">
    <property type="entry name" value="SpoVT_AbrB"/>
    <property type="match status" value="1"/>
</dbReference>
<name>A0A1F7I7B3_9BACT</name>
<evidence type="ECO:0000313" key="4">
    <source>
        <dbReference type="EMBL" id="OGK39251.1"/>
    </source>
</evidence>
<protein>
    <recommendedName>
        <fullName evidence="3">SpoVT-AbrB domain-containing protein</fullName>
    </recommendedName>
</protein>
<dbReference type="AlphaFoldDB" id="A0A1F7I7B3"/>
<keyword evidence="1" id="KW-0238">DNA-binding</keyword>
<dbReference type="InterPro" id="IPR037914">
    <property type="entry name" value="SpoVT-AbrB_sf"/>
</dbReference>
<dbReference type="NCBIfam" id="TIGR01439">
    <property type="entry name" value="lp_hng_hel_AbrB"/>
    <property type="match status" value="1"/>
</dbReference>